<dbReference type="AlphaFoldDB" id="A0A7J9AI00"/>
<accession>A0A7J9AI00</accession>
<proteinExistence type="predicted"/>
<evidence type="ECO:0000313" key="2">
    <source>
        <dbReference type="EMBL" id="MBA0723706.1"/>
    </source>
</evidence>
<feature type="region of interest" description="Disordered" evidence="1">
    <location>
        <begin position="1"/>
        <end position="30"/>
    </location>
</feature>
<dbReference type="Proteomes" id="UP000593574">
    <property type="component" value="Unassembled WGS sequence"/>
</dbReference>
<sequence>MKMESGASRARRKGRGGDHQQQQARERLPLTQATLKALKEKAERRVNKVSLGVTIQYFDNTNAPYDWLLPGWIVEEHFVLSGYRGCGRIYKQGVEAGRVADGMVAAE</sequence>
<evidence type="ECO:0000256" key="1">
    <source>
        <dbReference type="SAM" id="MobiDB-lite"/>
    </source>
</evidence>
<comment type="caution">
    <text evidence="2">The sequence shown here is derived from an EMBL/GenBank/DDBJ whole genome shotgun (WGS) entry which is preliminary data.</text>
</comment>
<keyword evidence="3" id="KW-1185">Reference proteome</keyword>
<protein>
    <submittedName>
        <fullName evidence="2">Uncharacterized protein</fullName>
    </submittedName>
</protein>
<name>A0A7J9AI00_9ROSI</name>
<dbReference type="EMBL" id="JABEZV010000010">
    <property type="protein sequence ID" value="MBA0723706.1"/>
    <property type="molecule type" value="Genomic_DNA"/>
</dbReference>
<gene>
    <name evidence="2" type="ORF">Golax_004263</name>
</gene>
<reference evidence="2 3" key="1">
    <citation type="journal article" date="2019" name="Genome Biol. Evol.">
        <title>Insights into the evolution of the New World diploid cottons (Gossypium, subgenus Houzingenia) based on genome sequencing.</title>
        <authorList>
            <person name="Grover C.E."/>
            <person name="Arick M.A. 2nd"/>
            <person name="Thrash A."/>
            <person name="Conover J.L."/>
            <person name="Sanders W.S."/>
            <person name="Peterson D.G."/>
            <person name="Frelichowski J.E."/>
            <person name="Scheffler J.A."/>
            <person name="Scheffler B.E."/>
            <person name="Wendel J.F."/>
        </authorList>
    </citation>
    <scope>NUCLEOTIDE SEQUENCE [LARGE SCALE GENOMIC DNA]</scope>
    <source>
        <strain evidence="2">4</strain>
        <tissue evidence="2">Leaf</tissue>
    </source>
</reference>
<organism evidence="2 3">
    <name type="scientific">Gossypium laxum</name>
    <dbReference type="NCBI Taxonomy" id="34288"/>
    <lineage>
        <taxon>Eukaryota</taxon>
        <taxon>Viridiplantae</taxon>
        <taxon>Streptophyta</taxon>
        <taxon>Embryophyta</taxon>
        <taxon>Tracheophyta</taxon>
        <taxon>Spermatophyta</taxon>
        <taxon>Magnoliopsida</taxon>
        <taxon>eudicotyledons</taxon>
        <taxon>Gunneridae</taxon>
        <taxon>Pentapetalae</taxon>
        <taxon>rosids</taxon>
        <taxon>malvids</taxon>
        <taxon>Malvales</taxon>
        <taxon>Malvaceae</taxon>
        <taxon>Malvoideae</taxon>
        <taxon>Gossypium</taxon>
    </lineage>
</organism>
<evidence type="ECO:0000313" key="3">
    <source>
        <dbReference type="Proteomes" id="UP000593574"/>
    </source>
</evidence>